<dbReference type="PROSITE" id="PS51186">
    <property type="entry name" value="GNAT"/>
    <property type="match status" value="1"/>
</dbReference>
<dbReference type="Proteomes" id="UP000186079">
    <property type="component" value="Unassembled WGS sequence"/>
</dbReference>
<organism evidence="2 3">
    <name type="scientific">Pseudomonas flexibilis</name>
    <dbReference type="NCBI Taxonomy" id="706570"/>
    <lineage>
        <taxon>Bacteria</taxon>
        <taxon>Pseudomonadati</taxon>
        <taxon>Pseudomonadota</taxon>
        <taxon>Gammaproteobacteria</taxon>
        <taxon>Pseudomonadales</taxon>
        <taxon>Pseudomonadaceae</taxon>
        <taxon>Pseudomonas</taxon>
    </lineage>
</organism>
<dbReference type="RefSeq" id="WP_052199846.1">
    <property type="nucleotide sequence ID" value="NZ_FTMC01000014.1"/>
</dbReference>
<evidence type="ECO:0000259" key="1">
    <source>
        <dbReference type="PROSITE" id="PS51186"/>
    </source>
</evidence>
<name>A0A1N6Y588_9PSED</name>
<gene>
    <name evidence="2" type="ORF">SAMN05421672_114100</name>
</gene>
<feature type="domain" description="N-acetyltransferase" evidence="1">
    <location>
        <begin position="189"/>
        <end position="350"/>
    </location>
</feature>
<dbReference type="InterPro" id="IPR016181">
    <property type="entry name" value="Acyl_CoA_acyltransferase"/>
</dbReference>
<protein>
    <submittedName>
        <fullName evidence="2">Acetyltransferase involved in cellulose biosynthesis, CelD/BcsL family</fullName>
    </submittedName>
</protein>
<dbReference type="EMBL" id="FTMC01000014">
    <property type="protein sequence ID" value="SIR09686.1"/>
    <property type="molecule type" value="Genomic_DNA"/>
</dbReference>
<dbReference type="Gene3D" id="3.40.630.30">
    <property type="match status" value="1"/>
</dbReference>
<dbReference type="Pfam" id="PF13480">
    <property type="entry name" value="Acetyltransf_6"/>
    <property type="match status" value="1"/>
</dbReference>
<dbReference type="InterPro" id="IPR000182">
    <property type="entry name" value="GNAT_dom"/>
</dbReference>
<evidence type="ECO:0000313" key="2">
    <source>
        <dbReference type="EMBL" id="SIR09686.1"/>
    </source>
</evidence>
<sequence length="374" mass="43361">MDYRFQWCDSLSAPDFPVQAYAQLCERLSHSTPFNHLTWLLAAEHNLEPDQPLHVLLAWKGDQLSLCLPLVAFRESRFGLRWRTLRHLGYPMSDRLALLCQLDDSGLTQALEEIRRRLPHTLLQLNELTTDANTQRCMQHWAHLSSSHHCHLSCRAPYHLISPQDRQEPHRNVRYKLRKARKRSDEIGATVRRVAPDATSIGALLDSLAAVEERSWKGQEEVGIFCEPRRGWMREAFTALAAVDLVRVVMLEHEGRCISYRLGLLHNGRLYDYNLAFLPEYAELSGGRLLLDEWIQWGLEEGWRWVDASRISRSGSTHQLHERMNGQVEHLRWSFYSWRPSGILMGLAHRAWEWRKQRRSGEPLGGDLLQGAGQ</sequence>
<dbReference type="GO" id="GO:0016747">
    <property type="term" value="F:acyltransferase activity, transferring groups other than amino-acyl groups"/>
    <property type="evidence" value="ECO:0007669"/>
    <property type="project" value="InterPro"/>
</dbReference>
<accession>A0A1N6Y588</accession>
<evidence type="ECO:0000313" key="3">
    <source>
        <dbReference type="Proteomes" id="UP000186079"/>
    </source>
</evidence>
<dbReference type="InterPro" id="IPR038740">
    <property type="entry name" value="BioF2-like_GNAT_dom"/>
</dbReference>
<keyword evidence="2" id="KW-0808">Transferase</keyword>
<dbReference type="AlphaFoldDB" id="A0A1N6Y588"/>
<proteinExistence type="predicted"/>
<reference evidence="2 3" key="1">
    <citation type="submission" date="2017-01" db="EMBL/GenBank/DDBJ databases">
        <authorList>
            <person name="Mah S.A."/>
            <person name="Swanson W.J."/>
            <person name="Moy G.W."/>
            <person name="Vacquier V.D."/>
        </authorList>
    </citation>
    <scope>NUCLEOTIDE SEQUENCE [LARGE SCALE GENOMIC DNA]</scope>
    <source>
        <strain evidence="2 3">ATCC 29606</strain>
    </source>
</reference>
<dbReference type="SUPFAM" id="SSF55729">
    <property type="entry name" value="Acyl-CoA N-acyltransferases (Nat)"/>
    <property type="match status" value="1"/>
</dbReference>